<evidence type="ECO:0008006" key="4">
    <source>
        <dbReference type="Google" id="ProtNLM"/>
    </source>
</evidence>
<dbReference type="EMBL" id="JADEXN010000008">
    <property type="protein sequence ID" value="MBE9039411.1"/>
    <property type="molecule type" value="Genomic_DNA"/>
</dbReference>
<accession>A0A928VSN6</accession>
<dbReference type="AlphaFoldDB" id="A0A928VSN6"/>
<protein>
    <recommendedName>
        <fullName evidence="4">Coiled coil domain-containing protein</fullName>
    </recommendedName>
</protein>
<keyword evidence="1" id="KW-0175">Coiled coil</keyword>
<organism evidence="2 3">
    <name type="scientific">Zarconia navalis LEGE 11467</name>
    <dbReference type="NCBI Taxonomy" id="1828826"/>
    <lineage>
        <taxon>Bacteria</taxon>
        <taxon>Bacillati</taxon>
        <taxon>Cyanobacteriota</taxon>
        <taxon>Cyanophyceae</taxon>
        <taxon>Oscillatoriophycideae</taxon>
        <taxon>Oscillatoriales</taxon>
        <taxon>Oscillatoriales incertae sedis</taxon>
        <taxon>Zarconia</taxon>
        <taxon>Zarconia navalis</taxon>
    </lineage>
</organism>
<sequence length="98" mass="11188">MATDETKQAYQAKVKAQLDKFNAQIDELKAKATQAKADATIDYHDRMEELYAKRDVAARKFKDIQETSTDAWDEVKVGFEKAWGELQGAFDKAKDKLK</sequence>
<keyword evidence="3" id="KW-1185">Reference proteome</keyword>
<dbReference type="RefSeq" id="WP_264319673.1">
    <property type="nucleotide sequence ID" value="NZ_JADEXN010000008.1"/>
</dbReference>
<gene>
    <name evidence="2" type="ORF">IQ235_01195</name>
</gene>
<evidence type="ECO:0000313" key="3">
    <source>
        <dbReference type="Proteomes" id="UP000621799"/>
    </source>
</evidence>
<name>A0A928VSN6_9CYAN</name>
<dbReference type="Proteomes" id="UP000621799">
    <property type="component" value="Unassembled WGS sequence"/>
</dbReference>
<evidence type="ECO:0000313" key="2">
    <source>
        <dbReference type="EMBL" id="MBE9039411.1"/>
    </source>
</evidence>
<proteinExistence type="predicted"/>
<reference evidence="2" key="1">
    <citation type="submission" date="2020-10" db="EMBL/GenBank/DDBJ databases">
        <authorList>
            <person name="Castelo-Branco R."/>
            <person name="Eusebio N."/>
            <person name="Adriana R."/>
            <person name="Vieira A."/>
            <person name="Brugerolle De Fraissinette N."/>
            <person name="Rezende De Castro R."/>
            <person name="Schneider M.P."/>
            <person name="Vasconcelos V."/>
            <person name="Leao P.N."/>
        </authorList>
    </citation>
    <scope>NUCLEOTIDE SEQUENCE</scope>
    <source>
        <strain evidence="2">LEGE 11467</strain>
    </source>
</reference>
<feature type="coiled-coil region" evidence="1">
    <location>
        <begin position="11"/>
        <end position="38"/>
    </location>
</feature>
<comment type="caution">
    <text evidence="2">The sequence shown here is derived from an EMBL/GenBank/DDBJ whole genome shotgun (WGS) entry which is preliminary data.</text>
</comment>
<evidence type="ECO:0000256" key="1">
    <source>
        <dbReference type="SAM" id="Coils"/>
    </source>
</evidence>